<feature type="compositionally biased region" description="Basic residues" evidence="1">
    <location>
        <begin position="1"/>
        <end position="10"/>
    </location>
</feature>
<dbReference type="RefSeq" id="WP_263853674.1">
    <property type="nucleotide sequence ID" value="NZ_JBGQPK010000087.1"/>
</dbReference>
<dbReference type="Proteomes" id="UP001625389">
    <property type="component" value="Unassembled WGS sequence"/>
</dbReference>
<evidence type="ECO:0000313" key="2">
    <source>
        <dbReference type="EMBL" id="MFL2030342.1"/>
    </source>
</evidence>
<sequence length="40" mass="4441">MSNLNSKKKKEGNTATETHLERGQPRVALYVPVIKDESGN</sequence>
<accession>A0ABW8UHR0</accession>
<evidence type="ECO:0000256" key="1">
    <source>
        <dbReference type="SAM" id="MobiDB-lite"/>
    </source>
</evidence>
<dbReference type="EMBL" id="JBGQPK010000087">
    <property type="protein sequence ID" value="MFL2030342.1"/>
    <property type="molecule type" value="Genomic_DNA"/>
</dbReference>
<proteinExistence type="predicted"/>
<name>A0ABW8UHR0_9LACO</name>
<gene>
    <name evidence="2" type="ORF">ACEN34_12070</name>
</gene>
<comment type="caution">
    <text evidence="2">The sequence shown here is derived from an EMBL/GenBank/DDBJ whole genome shotgun (WGS) entry which is preliminary data.</text>
</comment>
<keyword evidence="3" id="KW-1185">Reference proteome</keyword>
<evidence type="ECO:0000313" key="3">
    <source>
        <dbReference type="Proteomes" id="UP001625389"/>
    </source>
</evidence>
<protein>
    <submittedName>
        <fullName evidence="2">Uncharacterized protein</fullName>
    </submittedName>
</protein>
<feature type="region of interest" description="Disordered" evidence="1">
    <location>
        <begin position="1"/>
        <end position="40"/>
    </location>
</feature>
<organism evidence="2 3">
    <name type="scientific">Loigolactobacillus zhaoyuanensis</name>
    <dbReference type="NCBI Taxonomy" id="2486017"/>
    <lineage>
        <taxon>Bacteria</taxon>
        <taxon>Bacillati</taxon>
        <taxon>Bacillota</taxon>
        <taxon>Bacilli</taxon>
        <taxon>Lactobacillales</taxon>
        <taxon>Lactobacillaceae</taxon>
        <taxon>Loigolactobacillus</taxon>
    </lineage>
</organism>
<reference evidence="2 3" key="1">
    <citation type="submission" date="2024-08" db="EMBL/GenBank/DDBJ databases">
        <authorList>
            <person name="Arias E."/>
        </authorList>
    </citation>
    <scope>NUCLEOTIDE SEQUENCE [LARGE SCALE GENOMIC DNA]</scope>
    <source>
        <strain evidence="2 3">FAM 25317</strain>
    </source>
</reference>